<dbReference type="InterPro" id="IPR000477">
    <property type="entry name" value="RT_dom"/>
</dbReference>
<dbReference type="Proteomes" id="UP000694864">
    <property type="component" value="Chromosome 19"/>
</dbReference>
<keyword evidence="1" id="KW-0472">Membrane</keyword>
<reference evidence="4" key="2">
    <citation type="submission" date="2025-08" db="UniProtKB">
        <authorList>
            <consortium name="RefSeq"/>
        </authorList>
    </citation>
    <scope>IDENTIFICATION</scope>
    <source>
        <tissue evidence="4">Leaf</tissue>
    </source>
</reference>
<keyword evidence="1" id="KW-1133">Transmembrane helix</keyword>
<protein>
    <submittedName>
        <fullName evidence="4">Uncharacterized protein LOC104767758</fullName>
    </submittedName>
</protein>
<evidence type="ECO:0000256" key="1">
    <source>
        <dbReference type="SAM" id="Phobius"/>
    </source>
</evidence>
<keyword evidence="3" id="KW-1185">Reference proteome</keyword>
<dbReference type="Pfam" id="PF00078">
    <property type="entry name" value="RVT_1"/>
    <property type="match status" value="1"/>
</dbReference>
<evidence type="ECO:0000259" key="2">
    <source>
        <dbReference type="Pfam" id="PF00078"/>
    </source>
</evidence>
<keyword evidence="1" id="KW-0812">Transmembrane</keyword>
<proteinExistence type="predicted"/>
<feature type="transmembrane region" description="Helical" evidence="1">
    <location>
        <begin position="240"/>
        <end position="259"/>
    </location>
</feature>
<accession>A0ABM0XRV1</accession>
<sequence length="293" mass="33405">MNGFFRSKRGLRKGDPLFPYLFVLAMEVFSKLLHSWYDYGYIFYHPKTEELAISHLMFADDVMIFFYGGSSSLHGINDTLDDFGGWSSLVMNRGKTELFLAGVNETESFAITQYGFPQGSLPIRYLGLPLMSRKLKLIEYAPLVEKVKKRFTMWDVKSLSFAGRLQLIVSVITGTMVFWMSTFKLSRGCIREIKSLCSRLLWSGGIENYHKAKVSWSKVCLPKSEGGLCIRRFTEWNTALNLKLIWLLFTASGSLWVAWQKSHYLHNSASNFSFLSSGVLQNQPMTRGNGNVS</sequence>
<evidence type="ECO:0000313" key="4">
    <source>
        <dbReference type="RefSeq" id="XP_010490042.1"/>
    </source>
</evidence>
<dbReference type="RefSeq" id="XP_010490042.1">
    <property type="nucleotide sequence ID" value="XM_010491740.1"/>
</dbReference>
<reference evidence="3" key="1">
    <citation type="journal article" date="2014" name="Nat. Commun.">
        <title>The emerging biofuel crop Camelina sativa retains a highly undifferentiated hexaploid genome structure.</title>
        <authorList>
            <person name="Kagale S."/>
            <person name="Koh C."/>
            <person name="Nixon J."/>
            <person name="Bollina V."/>
            <person name="Clarke W.E."/>
            <person name="Tuteja R."/>
            <person name="Spillane C."/>
            <person name="Robinson S.J."/>
            <person name="Links M.G."/>
            <person name="Clarke C."/>
            <person name="Higgins E.E."/>
            <person name="Huebert T."/>
            <person name="Sharpe A.G."/>
            <person name="Parkin I.A."/>
        </authorList>
    </citation>
    <scope>NUCLEOTIDE SEQUENCE [LARGE SCALE GENOMIC DNA]</scope>
    <source>
        <strain evidence="3">cv. DH55</strain>
    </source>
</reference>
<dbReference type="PANTHER" id="PTHR33116:SF80">
    <property type="entry name" value="REVERSE TRANSCRIPTASE ZINC-BINDING DOMAIN-CONTAINING PROTEIN"/>
    <property type="match status" value="1"/>
</dbReference>
<feature type="transmembrane region" description="Helical" evidence="1">
    <location>
        <begin position="161"/>
        <end position="181"/>
    </location>
</feature>
<dbReference type="PANTHER" id="PTHR33116">
    <property type="entry name" value="REVERSE TRANSCRIPTASE ZINC-BINDING DOMAIN-CONTAINING PROTEIN-RELATED-RELATED"/>
    <property type="match status" value="1"/>
</dbReference>
<name>A0ABM0XRV1_CAMSA</name>
<feature type="domain" description="Reverse transcriptase" evidence="2">
    <location>
        <begin position="5"/>
        <end position="129"/>
    </location>
</feature>
<evidence type="ECO:0000313" key="3">
    <source>
        <dbReference type="Proteomes" id="UP000694864"/>
    </source>
</evidence>
<gene>
    <name evidence="4" type="primary">LOC104767758</name>
</gene>
<dbReference type="GeneID" id="104767758"/>
<organism evidence="3 4">
    <name type="scientific">Camelina sativa</name>
    <name type="common">False flax</name>
    <name type="synonym">Myagrum sativum</name>
    <dbReference type="NCBI Taxonomy" id="90675"/>
    <lineage>
        <taxon>Eukaryota</taxon>
        <taxon>Viridiplantae</taxon>
        <taxon>Streptophyta</taxon>
        <taxon>Embryophyta</taxon>
        <taxon>Tracheophyta</taxon>
        <taxon>Spermatophyta</taxon>
        <taxon>Magnoliopsida</taxon>
        <taxon>eudicotyledons</taxon>
        <taxon>Gunneridae</taxon>
        <taxon>Pentapetalae</taxon>
        <taxon>rosids</taxon>
        <taxon>malvids</taxon>
        <taxon>Brassicales</taxon>
        <taxon>Brassicaceae</taxon>
        <taxon>Camelineae</taxon>
        <taxon>Camelina</taxon>
    </lineage>
</organism>